<organism evidence="1 2">
    <name type="scientific">Persea americana</name>
    <name type="common">Avocado</name>
    <dbReference type="NCBI Taxonomy" id="3435"/>
    <lineage>
        <taxon>Eukaryota</taxon>
        <taxon>Viridiplantae</taxon>
        <taxon>Streptophyta</taxon>
        <taxon>Embryophyta</taxon>
        <taxon>Tracheophyta</taxon>
        <taxon>Spermatophyta</taxon>
        <taxon>Magnoliopsida</taxon>
        <taxon>Magnoliidae</taxon>
        <taxon>Laurales</taxon>
        <taxon>Lauraceae</taxon>
        <taxon>Persea</taxon>
    </lineage>
</organism>
<dbReference type="Proteomes" id="UP001234297">
    <property type="component" value="Chromosome 10"/>
</dbReference>
<sequence length="169" mass="18339">MAVSHSNSDHQPTCRIPSVVDITQPISIPTTAQSNEATLRIIVPPHSQQATTMPHMSHEDTTMPHVFHENNVLGTATTSMHSPPGLLHSRGNSEPQPPVQMGHTMTTRSQDGTLKSNSKYFSSDYTCFADATPPEPKTIKSAQQHSGLPVPTKAFAEPISVRQALTRPN</sequence>
<protein>
    <submittedName>
        <fullName evidence="1">Uncharacterized protein</fullName>
    </submittedName>
</protein>
<name>A0ACC2KMF1_PERAE</name>
<accession>A0ACC2KMF1</accession>
<evidence type="ECO:0000313" key="2">
    <source>
        <dbReference type="Proteomes" id="UP001234297"/>
    </source>
</evidence>
<evidence type="ECO:0000313" key="1">
    <source>
        <dbReference type="EMBL" id="KAJ8622218.1"/>
    </source>
</evidence>
<reference evidence="1 2" key="1">
    <citation type="journal article" date="2022" name="Hortic Res">
        <title>A haplotype resolved chromosomal level avocado genome allows analysis of novel avocado genes.</title>
        <authorList>
            <person name="Nath O."/>
            <person name="Fletcher S.J."/>
            <person name="Hayward A."/>
            <person name="Shaw L.M."/>
            <person name="Masouleh A.K."/>
            <person name="Furtado A."/>
            <person name="Henry R.J."/>
            <person name="Mitter N."/>
        </authorList>
    </citation>
    <scope>NUCLEOTIDE SEQUENCE [LARGE SCALE GENOMIC DNA]</scope>
    <source>
        <strain evidence="2">cv. Hass</strain>
    </source>
</reference>
<keyword evidence="2" id="KW-1185">Reference proteome</keyword>
<comment type="caution">
    <text evidence="1">The sequence shown here is derived from an EMBL/GenBank/DDBJ whole genome shotgun (WGS) entry which is preliminary data.</text>
</comment>
<dbReference type="EMBL" id="CM056818">
    <property type="protein sequence ID" value="KAJ8622218.1"/>
    <property type="molecule type" value="Genomic_DNA"/>
</dbReference>
<gene>
    <name evidence="1" type="ORF">MRB53_030747</name>
</gene>
<proteinExistence type="predicted"/>